<keyword evidence="2" id="KW-0472">Membrane</keyword>
<sequence length="188" mass="20552">MATNRHGSKQTAFVAQARQRPEHQTGTTENDAVVTSQDSGTGSSSPTDGTAEVSGSRIASMAKLGVFTWALQWVIRYFEIDRSLRQEQGTPHISRGWLLLALCSLLPFVFVYIYASVWRRRVLGEPLDLQDWRASSSSLVHAATIGLLLAWSFAIIALFPGHGLASFIIVAVCTICWVAIVDAVEGIF</sequence>
<keyword evidence="2" id="KW-0812">Transmembrane</keyword>
<dbReference type="InterPro" id="IPR033579">
    <property type="entry name" value="TMEM128"/>
</dbReference>
<evidence type="ECO:0000256" key="1">
    <source>
        <dbReference type="SAM" id="MobiDB-lite"/>
    </source>
</evidence>
<evidence type="ECO:0000256" key="2">
    <source>
        <dbReference type="SAM" id="Phobius"/>
    </source>
</evidence>
<gene>
    <name evidence="3" type="ORF">H4R20_002497</name>
</gene>
<keyword evidence="4" id="KW-1185">Reference proteome</keyword>
<name>A0A9W8I3P3_9FUNG</name>
<accession>A0A9W8I3P3</accession>
<reference evidence="3" key="1">
    <citation type="submission" date="2022-07" db="EMBL/GenBank/DDBJ databases">
        <title>Phylogenomic reconstructions and comparative analyses of Kickxellomycotina fungi.</title>
        <authorList>
            <person name="Reynolds N.K."/>
            <person name="Stajich J.E."/>
            <person name="Barry K."/>
            <person name="Grigoriev I.V."/>
            <person name="Crous P."/>
            <person name="Smith M.E."/>
        </authorList>
    </citation>
    <scope>NUCLEOTIDE SEQUENCE</scope>
    <source>
        <strain evidence="3">NRRL 1565</strain>
    </source>
</reference>
<feature type="compositionally biased region" description="Polar residues" evidence="1">
    <location>
        <begin position="24"/>
        <end position="34"/>
    </location>
</feature>
<feature type="region of interest" description="Disordered" evidence="1">
    <location>
        <begin position="1"/>
        <end position="52"/>
    </location>
</feature>
<feature type="compositionally biased region" description="Low complexity" evidence="1">
    <location>
        <begin position="35"/>
        <end position="50"/>
    </location>
</feature>
<dbReference type="AlphaFoldDB" id="A0A9W8I3P3"/>
<feature type="transmembrane region" description="Helical" evidence="2">
    <location>
        <begin position="165"/>
        <end position="184"/>
    </location>
</feature>
<dbReference type="OrthoDB" id="5569807at2759"/>
<comment type="caution">
    <text evidence="3">The sequence shown here is derived from an EMBL/GenBank/DDBJ whole genome shotgun (WGS) entry which is preliminary data.</text>
</comment>
<dbReference type="Pfam" id="PF20479">
    <property type="entry name" value="TMEM128"/>
    <property type="match status" value="1"/>
</dbReference>
<evidence type="ECO:0000313" key="4">
    <source>
        <dbReference type="Proteomes" id="UP001140094"/>
    </source>
</evidence>
<evidence type="ECO:0000313" key="3">
    <source>
        <dbReference type="EMBL" id="KAJ2804468.1"/>
    </source>
</evidence>
<keyword evidence="2" id="KW-1133">Transmembrane helix</keyword>
<feature type="compositionally biased region" description="Polar residues" evidence="1">
    <location>
        <begin position="1"/>
        <end position="13"/>
    </location>
</feature>
<protein>
    <submittedName>
        <fullName evidence="3">Uncharacterized protein</fullName>
    </submittedName>
</protein>
<organism evidence="3 4">
    <name type="scientific">Coemansia guatemalensis</name>
    <dbReference type="NCBI Taxonomy" id="2761395"/>
    <lineage>
        <taxon>Eukaryota</taxon>
        <taxon>Fungi</taxon>
        <taxon>Fungi incertae sedis</taxon>
        <taxon>Zoopagomycota</taxon>
        <taxon>Kickxellomycotina</taxon>
        <taxon>Kickxellomycetes</taxon>
        <taxon>Kickxellales</taxon>
        <taxon>Kickxellaceae</taxon>
        <taxon>Coemansia</taxon>
    </lineage>
</organism>
<proteinExistence type="predicted"/>
<feature type="transmembrane region" description="Helical" evidence="2">
    <location>
        <begin position="98"/>
        <end position="118"/>
    </location>
</feature>
<feature type="transmembrane region" description="Helical" evidence="2">
    <location>
        <begin position="139"/>
        <end position="159"/>
    </location>
</feature>
<dbReference type="Proteomes" id="UP001140094">
    <property type="component" value="Unassembled WGS sequence"/>
</dbReference>
<dbReference type="EMBL" id="JANBUO010000398">
    <property type="protein sequence ID" value="KAJ2804468.1"/>
    <property type="molecule type" value="Genomic_DNA"/>
</dbReference>